<reference evidence="1" key="1">
    <citation type="submission" date="2022-04" db="EMBL/GenBank/DDBJ databases">
        <title>Genome of the entomopathogenic fungus Entomophthora muscae.</title>
        <authorList>
            <person name="Elya C."/>
            <person name="Lovett B.R."/>
            <person name="Lee E."/>
            <person name="Macias A.M."/>
            <person name="Hajek A.E."/>
            <person name="De Bivort B.L."/>
            <person name="Kasson M.T."/>
            <person name="De Fine Licht H.H."/>
            <person name="Stajich J.E."/>
        </authorList>
    </citation>
    <scope>NUCLEOTIDE SEQUENCE</scope>
    <source>
        <strain evidence="1">Berkeley</strain>
    </source>
</reference>
<comment type="caution">
    <text evidence="1">The sequence shown here is derived from an EMBL/GenBank/DDBJ whole genome shotgun (WGS) entry which is preliminary data.</text>
</comment>
<keyword evidence="2" id="KW-1185">Reference proteome</keyword>
<protein>
    <submittedName>
        <fullName evidence="1">Uncharacterized protein</fullName>
    </submittedName>
</protein>
<name>A0ACC2T9V0_9FUNG</name>
<organism evidence="1 2">
    <name type="scientific">Entomophthora muscae</name>
    <dbReference type="NCBI Taxonomy" id="34485"/>
    <lineage>
        <taxon>Eukaryota</taxon>
        <taxon>Fungi</taxon>
        <taxon>Fungi incertae sedis</taxon>
        <taxon>Zoopagomycota</taxon>
        <taxon>Entomophthoromycotina</taxon>
        <taxon>Entomophthoromycetes</taxon>
        <taxon>Entomophthorales</taxon>
        <taxon>Entomophthoraceae</taxon>
        <taxon>Entomophthora</taxon>
    </lineage>
</organism>
<dbReference type="Proteomes" id="UP001165960">
    <property type="component" value="Unassembled WGS sequence"/>
</dbReference>
<dbReference type="EMBL" id="QTSX02003214">
    <property type="protein sequence ID" value="KAJ9071434.1"/>
    <property type="molecule type" value="Genomic_DNA"/>
</dbReference>
<evidence type="ECO:0000313" key="1">
    <source>
        <dbReference type="EMBL" id="KAJ9071434.1"/>
    </source>
</evidence>
<accession>A0ACC2T9V0</accession>
<evidence type="ECO:0000313" key="2">
    <source>
        <dbReference type="Proteomes" id="UP001165960"/>
    </source>
</evidence>
<gene>
    <name evidence="1" type="ORF">DSO57_1036934</name>
</gene>
<proteinExistence type="predicted"/>
<sequence>MVLARMCGMERLVANFERFYCTKFRSMEENERHVAKSLVFITDFFVAKVGALGIALMPVLVLGVEEWRPIHALLLLWGACESWFLIYQVNNKRVLEKRELGFCDSVKRAAAIEKILEHLGDPEDSAEQLLRKWQMEEVESKSCIAHFVEFLVWMFFNKPVEALTTEEFLESNIMLHRFREKLNLSSIHQGKQGNRIKFIRLSLDHLDCAYKSLMFYLVSLMTDDLILRQLQYQSS</sequence>